<dbReference type="SUPFAM" id="SSF51197">
    <property type="entry name" value="Clavaminate synthase-like"/>
    <property type="match status" value="1"/>
</dbReference>
<dbReference type="InterPro" id="IPR008775">
    <property type="entry name" value="Phytyl_CoA_dOase-like"/>
</dbReference>
<sequence length="719" mass="79355">MAMQCSPSFEQEAAAPFEQAAADLKRDGFVVVRSCVDGAALGALVEEYESRIVPQKPTCDVRREEYGQLGEDGLPRVVHIANICEMPSLAHLAADRSLLELASACLGGVGVRPILNAELFDKPPDGNTTTQTSPHQDNFYFRAQEPGVALWITLDKMDNDSGTVRYVQGSHLRGLRFHDWEGGSGFSKFITDFTDEDDDLSREVGHLDPGDVVVHHGLTIHYAPSSLTKDHRRRGLVVNYVAEHIAYTLADDLYKPALTFNVCEAGNLVAAVPKDWPERHSLAVASVMCALQVHGVIDQVYRAVRIDSDAGKLFVELAAPCMLRQAIIALVSSGHLVLGARAVGSMPLQLGSFEVPTAQPQAPPRTTTGNNNNSDSDNNNDSKHNNKNNNNKNKNKNNSDSDNNNNNNNHNDSHDSKKGSLPDKHLGVWMLDPDAALPGGRRRDLAVRLQTLSGIYVDVRIPSSMDEMRLIDPTTTTTIDPDNCEDFQKLLAMSKSPVMSCRSSAGFLTSHGELEDIAVRQRCVEFHPFNGMADVGRMRWHEGEKRAWVEESTLAHSRRTESRQTWVRVPELLGPDSAAALELADDAQGRLGFWVVVGSWFGRVVGRRSDDVLTDVVCRSLPHLLQIYSEELGVDPALAVGDYEATIGRVEAPGIFRITHDFDPTRVGSLLLDDSERQLRQDSSDPKVLVETASNRCWRIREMPLDSCSVFGKLKRMRE</sequence>
<accession>A0A813J1E0</accession>
<gene>
    <name evidence="3" type="ORF">PGLA2088_LOCUS14861</name>
</gene>
<dbReference type="Pfam" id="PF05721">
    <property type="entry name" value="PhyH"/>
    <property type="match status" value="1"/>
</dbReference>
<evidence type="ECO:0000313" key="4">
    <source>
        <dbReference type="Proteomes" id="UP000626109"/>
    </source>
</evidence>
<feature type="compositionally biased region" description="Basic and acidic residues" evidence="2">
    <location>
        <begin position="411"/>
        <end position="425"/>
    </location>
</feature>
<name>A0A813J1E0_POLGL</name>
<dbReference type="GO" id="GO:0016491">
    <property type="term" value="F:oxidoreductase activity"/>
    <property type="evidence" value="ECO:0007669"/>
    <property type="project" value="UniProtKB-ARBA"/>
</dbReference>
<dbReference type="PANTHER" id="PTHR20883:SF48">
    <property type="entry name" value="ECTOINE DIOXYGENASE"/>
    <property type="match status" value="1"/>
</dbReference>
<proteinExistence type="predicted"/>
<reference evidence="3" key="1">
    <citation type="submission" date="2021-02" db="EMBL/GenBank/DDBJ databases">
        <authorList>
            <person name="Dougan E. K."/>
            <person name="Rhodes N."/>
            <person name="Thang M."/>
            <person name="Chan C."/>
        </authorList>
    </citation>
    <scope>NUCLEOTIDE SEQUENCE</scope>
</reference>
<protein>
    <submittedName>
        <fullName evidence="3">Uncharacterized protein</fullName>
    </submittedName>
</protein>
<dbReference type="AlphaFoldDB" id="A0A813J1E0"/>
<comment type="caution">
    <text evidence="3">The sequence shown here is derived from an EMBL/GenBank/DDBJ whole genome shotgun (WGS) entry which is preliminary data.</text>
</comment>
<feature type="compositionally biased region" description="Low complexity" evidence="2">
    <location>
        <begin position="356"/>
        <end position="379"/>
    </location>
</feature>
<dbReference type="PANTHER" id="PTHR20883">
    <property type="entry name" value="PHYTANOYL-COA DIOXYGENASE DOMAIN CONTAINING 1"/>
    <property type="match status" value="1"/>
</dbReference>
<evidence type="ECO:0000313" key="3">
    <source>
        <dbReference type="EMBL" id="CAE8662411.1"/>
    </source>
</evidence>
<organism evidence="3 4">
    <name type="scientific">Polarella glacialis</name>
    <name type="common">Dinoflagellate</name>
    <dbReference type="NCBI Taxonomy" id="89957"/>
    <lineage>
        <taxon>Eukaryota</taxon>
        <taxon>Sar</taxon>
        <taxon>Alveolata</taxon>
        <taxon>Dinophyceae</taxon>
        <taxon>Suessiales</taxon>
        <taxon>Suessiaceae</taxon>
        <taxon>Polarella</taxon>
    </lineage>
</organism>
<dbReference type="EMBL" id="CAJNNW010018143">
    <property type="protein sequence ID" value="CAE8662411.1"/>
    <property type="molecule type" value="Genomic_DNA"/>
</dbReference>
<feature type="compositionally biased region" description="Low complexity" evidence="2">
    <location>
        <begin position="387"/>
        <end position="410"/>
    </location>
</feature>
<feature type="region of interest" description="Disordered" evidence="2">
    <location>
        <begin position="355"/>
        <end position="425"/>
    </location>
</feature>
<evidence type="ECO:0000256" key="2">
    <source>
        <dbReference type="SAM" id="MobiDB-lite"/>
    </source>
</evidence>
<dbReference type="Proteomes" id="UP000626109">
    <property type="component" value="Unassembled WGS sequence"/>
</dbReference>
<evidence type="ECO:0000256" key="1">
    <source>
        <dbReference type="ARBA" id="ARBA00001962"/>
    </source>
</evidence>
<dbReference type="Gene3D" id="2.60.120.620">
    <property type="entry name" value="q2cbj1_9rhob like domain"/>
    <property type="match status" value="1"/>
</dbReference>
<dbReference type="GO" id="GO:0046872">
    <property type="term" value="F:metal ion binding"/>
    <property type="evidence" value="ECO:0007669"/>
    <property type="project" value="UniProtKB-ARBA"/>
</dbReference>
<comment type="cofactor">
    <cofactor evidence="1">
        <name>Fe cation</name>
        <dbReference type="ChEBI" id="CHEBI:24875"/>
    </cofactor>
</comment>